<dbReference type="EMBL" id="JARJFB010000044">
    <property type="protein sequence ID" value="MEA0970769.1"/>
    <property type="molecule type" value="Genomic_DNA"/>
</dbReference>
<feature type="compositionally biased region" description="Basic and acidic residues" evidence="1">
    <location>
        <begin position="182"/>
        <end position="204"/>
    </location>
</feature>
<reference evidence="2 3" key="1">
    <citation type="submission" date="2023-03" db="EMBL/GenBank/DDBJ databases">
        <title>Host association and intracellularity evolved multiple times independently in the Rickettsiales.</title>
        <authorList>
            <person name="Castelli M."/>
            <person name="Nardi T."/>
            <person name="Gammuto L."/>
            <person name="Bellinzona G."/>
            <person name="Sabaneyeva E."/>
            <person name="Potekhin A."/>
            <person name="Serra V."/>
            <person name="Petroni G."/>
            <person name="Sassera D."/>
        </authorList>
    </citation>
    <scope>NUCLEOTIDE SEQUENCE [LARGE SCALE GENOMIC DNA]</scope>
    <source>
        <strain evidence="2 3">Sr 2-6</strain>
    </source>
</reference>
<name>A0ABU5NC61_9RICK</name>
<proteinExistence type="predicted"/>
<evidence type="ECO:0000313" key="2">
    <source>
        <dbReference type="EMBL" id="MEA0970769.1"/>
    </source>
</evidence>
<evidence type="ECO:0000313" key="3">
    <source>
        <dbReference type="Proteomes" id="UP001291687"/>
    </source>
</evidence>
<feature type="region of interest" description="Disordered" evidence="1">
    <location>
        <begin position="182"/>
        <end position="211"/>
    </location>
</feature>
<comment type="caution">
    <text evidence="2">The sequence shown here is derived from an EMBL/GenBank/DDBJ whole genome shotgun (WGS) entry which is preliminary data.</text>
</comment>
<keyword evidence="3" id="KW-1185">Reference proteome</keyword>
<sequence>MKKQFDAIQVSIMDTASKEMAKMGQNLIDGLEGLGLNQAQQKAVAVQIGEAVDGVELLVGSKAKQAFGLIKDKIDKNLDEIGIIPKELRKQIGNVCKSSVDKLDKLVSDAIGQASKSSKEVSGAILDQGLKALKSTFEIIGAWLKGEKTTAQAVTGIKGAWKEAGQVVSKSFNEAKKSFVDKVGGKKAEPKEKTHTDRVAEKTEASISKSR</sequence>
<protein>
    <submittedName>
        <fullName evidence="2">Uncharacterized protein</fullName>
    </submittedName>
</protein>
<gene>
    <name evidence="2" type="ORF">Megvenef_00738</name>
</gene>
<dbReference type="RefSeq" id="WP_322776667.1">
    <property type="nucleotide sequence ID" value="NZ_JARJFB010000044.1"/>
</dbReference>
<accession>A0ABU5NC61</accession>
<evidence type="ECO:0000256" key="1">
    <source>
        <dbReference type="SAM" id="MobiDB-lite"/>
    </source>
</evidence>
<dbReference type="Proteomes" id="UP001291687">
    <property type="component" value="Unassembled WGS sequence"/>
</dbReference>
<organism evidence="2 3">
    <name type="scientific">Candidatus Megaera venefica</name>
    <dbReference type="NCBI Taxonomy" id="2055910"/>
    <lineage>
        <taxon>Bacteria</taxon>
        <taxon>Pseudomonadati</taxon>
        <taxon>Pseudomonadota</taxon>
        <taxon>Alphaproteobacteria</taxon>
        <taxon>Rickettsiales</taxon>
        <taxon>Rickettsiaceae</taxon>
        <taxon>Candidatus Megaera</taxon>
    </lineage>
</organism>